<accession>A0ABR3DU67</accession>
<keyword evidence="2" id="KW-1185">Reference proteome</keyword>
<comment type="caution">
    <text evidence="1">The sequence shown here is derived from an EMBL/GenBank/DDBJ whole genome shotgun (WGS) entry which is preliminary data.</text>
</comment>
<evidence type="ECO:0000313" key="2">
    <source>
        <dbReference type="Proteomes" id="UP001451303"/>
    </source>
</evidence>
<dbReference type="Proteomes" id="UP001451303">
    <property type="component" value="Unassembled WGS sequence"/>
</dbReference>
<dbReference type="EMBL" id="JAVLET010000001">
    <property type="protein sequence ID" value="KAL0476201.1"/>
    <property type="molecule type" value="Genomic_DNA"/>
</dbReference>
<protein>
    <submittedName>
        <fullName evidence="1">Uncharacterized protein</fullName>
    </submittedName>
</protein>
<reference evidence="1 2" key="1">
    <citation type="submission" date="2023-09" db="EMBL/GenBank/DDBJ databases">
        <title>Multi-omics analysis of a traditional fermented food reveals byproduct-associated fungal strains for waste-to-food upcycling.</title>
        <authorList>
            <consortium name="Lawrence Berkeley National Laboratory"/>
            <person name="Rekdal V.M."/>
            <person name="Villalobos-Escobedo J.M."/>
            <person name="Rodriguez-Valeron N."/>
            <person name="Garcia M.O."/>
            <person name="Vasquez D.P."/>
            <person name="Damayanti I."/>
            <person name="Sorensen P.M."/>
            <person name="Baidoo E.E."/>
            <person name="De Carvalho A.C."/>
            <person name="Riley R."/>
            <person name="Lipzen A."/>
            <person name="He G."/>
            <person name="Yan M."/>
            <person name="Haridas S."/>
            <person name="Daum C."/>
            <person name="Yoshinaga Y."/>
            <person name="Ng V."/>
            <person name="Grigoriev I.V."/>
            <person name="Munk R."/>
            <person name="Nuraida L."/>
            <person name="Wijaya C.H."/>
            <person name="Morales P.-C."/>
            <person name="Keasling J.D."/>
        </authorList>
    </citation>
    <scope>NUCLEOTIDE SEQUENCE [LARGE SCALE GENOMIC DNA]</scope>
    <source>
        <strain evidence="1 2">FGSC 2613</strain>
    </source>
</reference>
<sequence length="117" mass="13066">MILGSDGLSTIFPSANRSGPADRAVTGYIYDGSECEPYVPKGLVDVMARLEPQTSSCKRYGATWATWLILYWLIPGPKGLMYDQPTPFVFVTMSCMSWPQIAQKTNDMHRSPLDTRI</sequence>
<proteinExistence type="predicted"/>
<organism evidence="1 2">
    <name type="scientific">Neurospora intermedia</name>
    <dbReference type="NCBI Taxonomy" id="5142"/>
    <lineage>
        <taxon>Eukaryota</taxon>
        <taxon>Fungi</taxon>
        <taxon>Dikarya</taxon>
        <taxon>Ascomycota</taxon>
        <taxon>Pezizomycotina</taxon>
        <taxon>Sordariomycetes</taxon>
        <taxon>Sordariomycetidae</taxon>
        <taxon>Sordariales</taxon>
        <taxon>Sordariaceae</taxon>
        <taxon>Neurospora</taxon>
    </lineage>
</organism>
<name>A0ABR3DU67_NEUIN</name>
<gene>
    <name evidence="1" type="ORF">QR685DRAFT_568845</name>
</gene>
<evidence type="ECO:0000313" key="1">
    <source>
        <dbReference type="EMBL" id="KAL0476201.1"/>
    </source>
</evidence>